<dbReference type="FunFam" id="3.30.565.10:FF:000010">
    <property type="entry name" value="Sensor histidine kinase RcsC"/>
    <property type="match status" value="1"/>
</dbReference>
<keyword evidence="4" id="KW-0808">Transferase</keyword>
<dbReference type="InterPro" id="IPR005467">
    <property type="entry name" value="His_kinase_dom"/>
</dbReference>
<dbReference type="PANTHER" id="PTHR43047">
    <property type="entry name" value="TWO-COMPONENT HISTIDINE PROTEIN KINASE"/>
    <property type="match status" value="1"/>
</dbReference>
<gene>
    <name evidence="7" type="ORF">HK097_006256</name>
</gene>
<evidence type="ECO:0000256" key="5">
    <source>
        <dbReference type="ARBA" id="ARBA00022777"/>
    </source>
</evidence>
<dbReference type="InterPro" id="IPR003594">
    <property type="entry name" value="HATPase_dom"/>
</dbReference>
<dbReference type="GO" id="GO:0005886">
    <property type="term" value="C:plasma membrane"/>
    <property type="evidence" value="ECO:0007669"/>
    <property type="project" value="TreeGrafter"/>
</dbReference>
<keyword evidence="5" id="KW-0418">Kinase</keyword>
<evidence type="ECO:0000256" key="1">
    <source>
        <dbReference type="ARBA" id="ARBA00000085"/>
    </source>
</evidence>
<accession>A0AAD5WYK3</accession>
<protein>
    <recommendedName>
        <fullName evidence="2">histidine kinase</fullName>
        <ecNumber evidence="2">2.7.13.3</ecNumber>
    </recommendedName>
</protein>
<name>A0AAD5WYK3_9FUNG</name>
<dbReference type="Proteomes" id="UP001212841">
    <property type="component" value="Unassembled WGS sequence"/>
</dbReference>
<evidence type="ECO:0000259" key="6">
    <source>
        <dbReference type="PROSITE" id="PS50109"/>
    </source>
</evidence>
<dbReference type="CDD" id="cd16922">
    <property type="entry name" value="HATPase_EvgS-ArcB-TorS-like"/>
    <property type="match status" value="1"/>
</dbReference>
<dbReference type="SMART" id="SM00387">
    <property type="entry name" value="HATPase_c"/>
    <property type="match status" value="1"/>
</dbReference>
<feature type="domain" description="Histidine kinase" evidence="6">
    <location>
        <begin position="1"/>
        <end position="210"/>
    </location>
</feature>
<dbReference type="InterPro" id="IPR004358">
    <property type="entry name" value="Sig_transdc_His_kin-like_C"/>
</dbReference>
<dbReference type="AlphaFoldDB" id="A0AAD5WYK3"/>
<organism evidence="7 8">
    <name type="scientific">Rhizophlyctis rosea</name>
    <dbReference type="NCBI Taxonomy" id="64517"/>
    <lineage>
        <taxon>Eukaryota</taxon>
        <taxon>Fungi</taxon>
        <taxon>Fungi incertae sedis</taxon>
        <taxon>Chytridiomycota</taxon>
        <taxon>Chytridiomycota incertae sedis</taxon>
        <taxon>Chytridiomycetes</taxon>
        <taxon>Rhizophlyctidales</taxon>
        <taxon>Rhizophlyctidaceae</taxon>
        <taxon>Rhizophlyctis</taxon>
    </lineage>
</organism>
<dbReference type="Gene3D" id="3.30.565.10">
    <property type="entry name" value="Histidine kinase-like ATPase, C-terminal domain"/>
    <property type="match status" value="1"/>
</dbReference>
<comment type="caution">
    <text evidence="7">The sequence shown here is derived from an EMBL/GenBank/DDBJ whole genome shotgun (WGS) entry which is preliminary data.</text>
</comment>
<sequence>MGMIESLQTTNLDTIQKDCLKYLKFSADALHQNVNYFLDTSKFECGMLELFMKPFSLYELADRLVHTYQYAVVDKEVEMALDYNVRDSVRNFIGDDFRIRQIIANLLSNAVKYTDAGTITTHIGSEILSCGSHLVRVSVVDTGKGIPEPALVKLFDAFTQFDGDARRKFSGTGLGLYLCKKLSKLMEGDVSVESNVGQGSTFSFTVKLAPYSGEEMLEATVRNDARGNEGIVSEDAVSNESLHQRMYRILIVEDN</sequence>
<keyword evidence="3" id="KW-0597">Phosphoprotein</keyword>
<dbReference type="GO" id="GO:0000155">
    <property type="term" value="F:phosphorelay sensor kinase activity"/>
    <property type="evidence" value="ECO:0007669"/>
    <property type="project" value="TreeGrafter"/>
</dbReference>
<dbReference type="PROSITE" id="PS50109">
    <property type="entry name" value="HIS_KIN"/>
    <property type="match status" value="1"/>
</dbReference>
<evidence type="ECO:0000313" key="8">
    <source>
        <dbReference type="Proteomes" id="UP001212841"/>
    </source>
</evidence>
<dbReference type="InterPro" id="IPR036890">
    <property type="entry name" value="HATPase_C_sf"/>
</dbReference>
<reference evidence="7" key="1">
    <citation type="submission" date="2020-05" db="EMBL/GenBank/DDBJ databases">
        <title>Phylogenomic resolution of chytrid fungi.</title>
        <authorList>
            <person name="Stajich J.E."/>
            <person name="Amses K."/>
            <person name="Simmons R."/>
            <person name="Seto K."/>
            <person name="Myers J."/>
            <person name="Bonds A."/>
            <person name="Quandt C.A."/>
            <person name="Barry K."/>
            <person name="Liu P."/>
            <person name="Grigoriev I."/>
            <person name="Longcore J.E."/>
            <person name="James T.Y."/>
        </authorList>
    </citation>
    <scope>NUCLEOTIDE SEQUENCE</scope>
    <source>
        <strain evidence="7">JEL0318</strain>
    </source>
</reference>
<dbReference type="EC" id="2.7.13.3" evidence="2"/>
<feature type="non-terminal residue" evidence="7">
    <location>
        <position position="255"/>
    </location>
</feature>
<dbReference type="Pfam" id="PF02518">
    <property type="entry name" value="HATPase_c"/>
    <property type="match status" value="1"/>
</dbReference>
<evidence type="ECO:0000256" key="4">
    <source>
        <dbReference type="ARBA" id="ARBA00022679"/>
    </source>
</evidence>
<dbReference type="EMBL" id="JADGJD010002932">
    <property type="protein sequence ID" value="KAJ3027026.1"/>
    <property type="molecule type" value="Genomic_DNA"/>
</dbReference>
<comment type="catalytic activity">
    <reaction evidence="1">
        <text>ATP + protein L-histidine = ADP + protein N-phospho-L-histidine.</text>
        <dbReference type="EC" id="2.7.13.3"/>
    </reaction>
</comment>
<keyword evidence="8" id="KW-1185">Reference proteome</keyword>
<dbReference type="PRINTS" id="PR00344">
    <property type="entry name" value="BCTRLSENSOR"/>
</dbReference>
<dbReference type="PANTHER" id="PTHR43047:SF72">
    <property type="entry name" value="OSMOSENSING HISTIDINE PROTEIN KINASE SLN1"/>
    <property type="match status" value="1"/>
</dbReference>
<dbReference type="GO" id="GO:0009927">
    <property type="term" value="F:histidine phosphotransfer kinase activity"/>
    <property type="evidence" value="ECO:0007669"/>
    <property type="project" value="TreeGrafter"/>
</dbReference>
<evidence type="ECO:0000256" key="3">
    <source>
        <dbReference type="ARBA" id="ARBA00022553"/>
    </source>
</evidence>
<dbReference type="SUPFAM" id="SSF55874">
    <property type="entry name" value="ATPase domain of HSP90 chaperone/DNA topoisomerase II/histidine kinase"/>
    <property type="match status" value="1"/>
</dbReference>
<proteinExistence type="predicted"/>
<evidence type="ECO:0000313" key="7">
    <source>
        <dbReference type="EMBL" id="KAJ3027026.1"/>
    </source>
</evidence>
<evidence type="ECO:0000256" key="2">
    <source>
        <dbReference type="ARBA" id="ARBA00012438"/>
    </source>
</evidence>